<name>A0A447CQL6_9BRAD</name>
<sequence length="175" mass="18557">MSDAMTPPSSTSPAAVAANDLAAAEVAAAAAALATPFVQSLVRLLRAQDGFGAWEGRSDAKLLAPYIVTREQRRAMPIMGDPSPEVLWRVEQYYGAVGLAIEHHTGLVASPMIQMHHEGFGRVILTVGKLVVLSRHLRDVHRFGFESLAALAAGGEKLVAGCVATIETYPEVARA</sequence>
<dbReference type="OrthoDB" id="9808545at2"/>
<protein>
    <recommendedName>
        <fullName evidence="3">NifX-associated nitrogen fixation protein</fullName>
    </recommendedName>
</protein>
<gene>
    <name evidence="1" type="ORF">RHODGE_RHODGE_00729</name>
</gene>
<dbReference type="Pfam" id="PF03270">
    <property type="entry name" value="DUF269"/>
    <property type="match status" value="1"/>
</dbReference>
<evidence type="ECO:0000313" key="2">
    <source>
        <dbReference type="Proteomes" id="UP000289200"/>
    </source>
</evidence>
<evidence type="ECO:0000313" key="1">
    <source>
        <dbReference type="EMBL" id="VCU07485.1"/>
    </source>
</evidence>
<accession>A0A447CQL6</accession>
<dbReference type="NCBIfam" id="TIGR02935">
    <property type="entry name" value="NifX-associated nitrogen fixation protein"/>
    <property type="match status" value="1"/>
</dbReference>
<dbReference type="PIRSF" id="PIRSF005788">
    <property type="entry name" value="NifK"/>
    <property type="match status" value="1"/>
</dbReference>
<dbReference type="RefSeq" id="WP_129607804.1">
    <property type="nucleotide sequence ID" value="NZ_UWOC01000044.1"/>
</dbReference>
<comment type="caution">
    <text evidence="1">The sequence shown here is derived from an EMBL/GenBank/DDBJ whole genome shotgun (WGS) entry which is preliminary data.</text>
</comment>
<keyword evidence="2" id="KW-1185">Reference proteome</keyword>
<evidence type="ECO:0008006" key="3">
    <source>
        <dbReference type="Google" id="ProtNLM"/>
    </source>
</evidence>
<reference evidence="2" key="1">
    <citation type="submission" date="2018-10" db="EMBL/GenBank/DDBJ databases">
        <authorList>
            <person name="Peiro R."/>
            <person name="Begona"/>
            <person name="Cbmso G."/>
            <person name="Lopez M."/>
            <person name="Gonzalez S."/>
            <person name="Sacristan E."/>
            <person name="Castillo E."/>
        </authorList>
    </citation>
    <scope>NUCLEOTIDE SEQUENCE [LARGE SCALE GENOMIC DNA]</scope>
</reference>
<organism evidence="1 2">
    <name type="scientific">Rhodoplanes serenus</name>
    <dbReference type="NCBI Taxonomy" id="200615"/>
    <lineage>
        <taxon>Bacteria</taxon>
        <taxon>Pseudomonadati</taxon>
        <taxon>Pseudomonadota</taxon>
        <taxon>Alphaproteobacteria</taxon>
        <taxon>Hyphomicrobiales</taxon>
        <taxon>Nitrobacteraceae</taxon>
        <taxon>Rhodoplanes</taxon>
    </lineage>
</organism>
<proteinExistence type="predicted"/>
<dbReference type="Proteomes" id="UP000289200">
    <property type="component" value="Unassembled WGS sequence"/>
</dbReference>
<dbReference type="AlphaFoldDB" id="A0A447CQL6"/>
<dbReference type="EMBL" id="UWOC01000044">
    <property type="protein sequence ID" value="VCU07485.1"/>
    <property type="molecule type" value="Genomic_DNA"/>
</dbReference>
<dbReference type="Gene3D" id="1.10.3100.20">
    <property type="entry name" value="Protein of unknown function DUF269"/>
    <property type="match status" value="1"/>
</dbReference>
<dbReference type="InterPro" id="IPR004952">
    <property type="entry name" value="NifX-assoc_nitrogen_fix"/>
</dbReference>